<feature type="region of interest" description="Disordered" evidence="1">
    <location>
        <begin position="77"/>
        <end position="106"/>
    </location>
</feature>
<evidence type="ECO:0000256" key="1">
    <source>
        <dbReference type="SAM" id="MobiDB-lite"/>
    </source>
</evidence>
<reference evidence="3" key="1">
    <citation type="submission" date="2017-07" db="EMBL/GenBank/DDBJ databases">
        <title>Comparative genome mining reveals phylogenetic distribution patterns of secondary metabolites in Amycolatopsis.</title>
        <authorList>
            <person name="Adamek M."/>
            <person name="Alanjary M."/>
            <person name="Sales-Ortells H."/>
            <person name="Goodfellow M."/>
            <person name="Bull A.T."/>
            <person name="Kalinowski J."/>
            <person name="Ziemert N."/>
        </authorList>
    </citation>
    <scope>NUCLEOTIDE SEQUENCE [LARGE SCALE GENOMIC DNA]</scope>
    <source>
        <strain evidence="3">H5</strain>
    </source>
</reference>
<evidence type="ECO:0000313" key="3">
    <source>
        <dbReference type="Proteomes" id="UP000215199"/>
    </source>
</evidence>
<evidence type="ECO:0000313" key="2">
    <source>
        <dbReference type="EMBL" id="OXM59560.1"/>
    </source>
</evidence>
<dbReference type="EMBL" id="NMUL01000079">
    <property type="protein sequence ID" value="OXM59560.1"/>
    <property type="molecule type" value="Genomic_DNA"/>
</dbReference>
<organism evidence="2 3">
    <name type="scientific">Amycolatopsis vastitatis</name>
    <dbReference type="NCBI Taxonomy" id="1905142"/>
    <lineage>
        <taxon>Bacteria</taxon>
        <taxon>Bacillati</taxon>
        <taxon>Actinomycetota</taxon>
        <taxon>Actinomycetes</taxon>
        <taxon>Pseudonocardiales</taxon>
        <taxon>Pseudonocardiaceae</taxon>
        <taxon>Amycolatopsis</taxon>
    </lineage>
</organism>
<gene>
    <name evidence="2" type="ORF">CF165_47005</name>
</gene>
<feature type="compositionally biased region" description="Basic and acidic residues" evidence="1">
    <location>
        <begin position="86"/>
        <end position="95"/>
    </location>
</feature>
<dbReference type="AlphaFoldDB" id="A0A229SL97"/>
<comment type="caution">
    <text evidence="2">The sequence shown here is derived from an EMBL/GenBank/DDBJ whole genome shotgun (WGS) entry which is preliminary data.</text>
</comment>
<proteinExistence type="predicted"/>
<dbReference type="Proteomes" id="UP000215199">
    <property type="component" value="Unassembled WGS sequence"/>
</dbReference>
<sequence length="226" mass="25572">MTTREQRIFAAVFALTGELDGSWGLATARWVRSDVVPYLGLLLVGPAGEILRIHEVHGDGPWAYCLEPILPEDEDRYATGWNGQERGLDRNREDPDGWSGPQERRPHDVTIRVRAPVGEAAEFIEKNVLPDYRYWSARIHARNTRRRERLQKDLTMAADMAHHFGGPVNLAPPTYNDKTTCKLPDGRSEIDLYTASPRVEMRFVLHRDHATAIAPDLARLLGFIPA</sequence>
<accession>A0A229SL97</accession>
<dbReference type="OrthoDB" id="9840308at2"/>
<dbReference type="RefSeq" id="WP_093954104.1">
    <property type="nucleotide sequence ID" value="NZ_NMUL01000079.1"/>
</dbReference>
<keyword evidence="3" id="KW-1185">Reference proteome</keyword>
<protein>
    <submittedName>
        <fullName evidence="2">Uncharacterized protein</fullName>
    </submittedName>
</protein>
<name>A0A229SL97_9PSEU</name>